<evidence type="ECO:0000256" key="7">
    <source>
        <dbReference type="ARBA" id="ARBA00023237"/>
    </source>
</evidence>
<name>A0A3N2RFX4_LYSEN</name>
<gene>
    <name evidence="12" type="ORF">D9T17_15095</name>
</gene>
<dbReference type="GO" id="GO:0009279">
    <property type="term" value="C:cell outer membrane"/>
    <property type="evidence" value="ECO:0007669"/>
    <property type="project" value="UniProtKB-SubCell"/>
</dbReference>
<keyword evidence="4 8" id="KW-0812">Transmembrane</keyword>
<evidence type="ECO:0000256" key="9">
    <source>
        <dbReference type="RuleBase" id="RU003357"/>
    </source>
</evidence>
<proteinExistence type="inferred from homology"/>
<dbReference type="GO" id="GO:0015344">
    <property type="term" value="F:siderophore uptake transmembrane transporter activity"/>
    <property type="evidence" value="ECO:0007669"/>
    <property type="project" value="TreeGrafter"/>
</dbReference>
<keyword evidence="2 8" id="KW-0813">Transport</keyword>
<feature type="domain" description="TonB-dependent receptor-like beta-barrel" evidence="10">
    <location>
        <begin position="275"/>
        <end position="690"/>
    </location>
</feature>
<dbReference type="GO" id="GO:0044718">
    <property type="term" value="P:siderophore transmembrane transport"/>
    <property type="evidence" value="ECO:0007669"/>
    <property type="project" value="TreeGrafter"/>
</dbReference>
<evidence type="ECO:0000256" key="1">
    <source>
        <dbReference type="ARBA" id="ARBA00004571"/>
    </source>
</evidence>
<dbReference type="InterPro" id="IPR036942">
    <property type="entry name" value="Beta-barrel_TonB_sf"/>
</dbReference>
<evidence type="ECO:0000256" key="4">
    <source>
        <dbReference type="ARBA" id="ARBA00022692"/>
    </source>
</evidence>
<dbReference type="Pfam" id="PF07715">
    <property type="entry name" value="Plug"/>
    <property type="match status" value="1"/>
</dbReference>
<keyword evidence="3 8" id="KW-1134">Transmembrane beta strand</keyword>
<evidence type="ECO:0000313" key="12">
    <source>
        <dbReference type="EMBL" id="ROU06266.1"/>
    </source>
</evidence>
<dbReference type="Gene3D" id="2.170.130.10">
    <property type="entry name" value="TonB-dependent receptor, plug domain"/>
    <property type="match status" value="1"/>
</dbReference>
<evidence type="ECO:0000259" key="11">
    <source>
        <dbReference type="Pfam" id="PF07715"/>
    </source>
</evidence>
<evidence type="ECO:0000256" key="6">
    <source>
        <dbReference type="ARBA" id="ARBA00023136"/>
    </source>
</evidence>
<dbReference type="EMBL" id="RCTY01000036">
    <property type="protein sequence ID" value="ROU06266.1"/>
    <property type="molecule type" value="Genomic_DNA"/>
</dbReference>
<dbReference type="InterPro" id="IPR000531">
    <property type="entry name" value="Beta-barrel_TonB"/>
</dbReference>
<protein>
    <submittedName>
        <fullName evidence="12">TonB-dependent receptor</fullName>
    </submittedName>
</protein>
<organism evidence="12 13">
    <name type="scientific">Lysobacter enzymogenes</name>
    <dbReference type="NCBI Taxonomy" id="69"/>
    <lineage>
        <taxon>Bacteria</taxon>
        <taxon>Pseudomonadati</taxon>
        <taxon>Pseudomonadota</taxon>
        <taxon>Gammaproteobacteria</taxon>
        <taxon>Lysobacterales</taxon>
        <taxon>Lysobacteraceae</taxon>
        <taxon>Lysobacter</taxon>
    </lineage>
</organism>
<keyword evidence="12" id="KW-0675">Receptor</keyword>
<dbReference type="SUPFAM" id="SSF56935">
    <property type="entry name" value="Porins"/>
    <property type="match status" value="1"/>
</dbReference>
<keyword evidence="5 9" id="KW-0798">TonB box</keyword>
<evidence type="ECO:0000256" key="8">
    <source>
        <dbReference type="PROSITE-ProRule" id="PRU01360"/>
    </source>
</evidence>
<reference evidence="12 13" key="1">
    <citation type="submission" date="2018-10" db="EMBL/GenBank/DDBJ databases">
        <title>The genome of Lysobacter enzymogenes OH11.</title>
        <authorList>
            <person name="Liu F."/>
            <person name="Zhao Y."/>
            <person name="Qian G."/>
            <person name="Chen Y."/>
            <person name="Xu H."/>
        </authorList>
    </citation>
    <scope>NUCLEOTIDE SEQUENCE [LARGE SCALE GENOMIC DNA]</scope>
    <source>
        <strain evidence="12 13">OH11</strain>
    </source>
</reference>
<dbReference type="InterPro" id="IPR012910">
    <property type="entry name" value="Plug_dom"/>
</dbReference>
<keyword evidence="7 8" id="KW-0998">Cell outer membrane</keyword>
<dbReference type="AlphaFoldDB" id="A0A3N2RFX4"/>
<keyword evidence="6 8" id="KW-0472">Membrane</keyword>
<accession>A0A3N2RFX4</accession>
<dbReference type="InterPro" id="IPR039426">
    <property type="entry name" value="TonB-dep_rcpt-like"/>
</dbReference>
<comment type="similarity">
    <text evidence="8 9">Belongs to the TonB-dependent receptor family.</text>
</comment>
<comment type="subcellular location">
    <subcellularLocation>
        <location evidence="1 8">Cell outer membrane</location>
        <topology evidence="1 8">Multi-pass membrane protein</topology>
    </subcellularLocation>
</comment>
<evidence type="ECO:0000313" key="13">
    <source>
        <dbReference type="Proteomes" id="UP000275910"/>
    </source>
</evidence>
<comment type="caution">
    <text evidence="12">The sequence shown here is derived from an EMBL/GenBank/DDBJ whole genome shotgun (WGS) entry which is preliminary data.</text>
</comment>
<dbReference type="Proteomes" id="UP000275910">
    <property type="component" value="Unassembled WGS sequence"/>
</dbReference>
<dbReference type="PANTHER" id="PTHR30069">
    <property type="entry name" value="TONB-DEPENDENT OUTER MEMBRANE RECEPTOR"/>
    <property type="match status" value="1"/>
</dbReference>
<evidence type="ECO:0000256" key="2">
    <source>
        <dbReference type="ARBA" id="ARBA00022448"/>
    </source>
</evidence>
<dbReference type="PANTHER" id="PTHR30069:SF28">
    <property type="entry name" value="TONB-DEPENDENT RECEPTOR YNCD-RELATED"/>
    <property type="match status" value="1"/>
</dbReference>
<evidence type="ECO:0000256" key="5">
    <source>
        <dbReference type="ARBA" id="ARBA00023077"/>
    </source>
</evidence>
<dbReference type="PROSITE" id="PS52016">
    <property type="entry name" value="TONB_DEPENDENT_REC_3"/>
    <property type="match status" value="1"/>
</dbReference>
<evidence type="ECO:0000256" key="3">
    <source>
        <dbReference type="ARBA" id="ARBA00022452"/>
    </source>
</evidence>
<dbReference type="Gene3D" id="2.40.170.20">
    <property type="entry name" value="TonB-dependent receptor, beta-barrel domain"/>
    <property type="match status" value="1"/>
</dbReference>
<dbReference type="InterPro" id="IPR037066">
    <property type="entry name" value="Plug_dom_sf"/>
</dbReference>
<sequence>MAPRPCGAIVRRLPRTPRKTTMHESNFLTRAGRWPALVCAALTAAAPCAAAQAQDRAAPPTELDAVRVLGDRRALSGFPGAISIVDGEALRDGQRQVSLAETLARVPGISVLDRQNYAQDLQIQSRGYGARSTFGIRGIKLIVDGIPATALDGQGQAASFPIGSLERIEVLRGPLALQYGNAAGGVILAETALDGGDGLQASAWAGSHGSRRAEAGALGGDGDWRWRVQGSHFLSDGERAHSAAERAQLNAVAQWSPDRDRKLRLVLSGLNQPYTDDPLGLSREQLRRAPRGTDPAAFAFDTRKRIDNRQAGARWDAAYAPDRSYWIGAHAVQRDIVQFLAVPVAAQRAPTSAGGVVDVARRSAGVEFGHRWQWATGSLLLGLDLGRLDEARKGYENFVGTGAAQRLGVRGRLRRDEDNRVRSVDAYAVADRELGERWKTLAALRHGRLRFSSDDHYLDNGDDGGRLDYRKTTFSLGIARAFAAGEAFASVGNGYETPTVTELAYGPDSFSGFNRGLRAARYRSAELGLRWRPGWGEMTATLYRIDGRDEIVPATSSGGRASFTNAGDTRRSGAEFGIDGRWGSRWSYLASLNWTRARFASPFAYRTATGSRRIDSGNRVPGVARSNGYAELAWHGGGDAFTAALELRASSAIAADDLNSEYAPGYAQLALRLQWRGPRGWRGFVRADNLLDREYVGSLIVNESNARFYEPGAGRGYTIGLEYRQ</sequence>
<feature type="domain" description="TonB-dependent receptor plug" evidence="11">
    <location>
        <begin position="78"/>
        <end position="186"/>
    </location>
</feature>
<dbReference type="Pfam" id="PF00593">
    <property type="entry name" value="TonB_dep_Rec_b-barrel"/>
    <property type="match status" value="1"/>
</dbReference>
<evidence type="ECO:0000259" key="10">
    <source>
        <dbReference type="Pfam" id="PF00593"/>
    </source>
</evidence>